<dbReference type="NCBIfam" id="TIGR00149">
    <property type="entry name" value="TIGR00149_YjbQ"/>
    <property type="match status" value="1"/>
</dbReference>
<dbReference type="PANTHER" id="PTHR30615">
    <property type="entry name" value="UNCHARACTERIZED PROTEIN YJBQ-RELATED"/>
    <property type="match status" value="1"/>
</dbReference>
<comment type="similarity">
    <text evidence="1">Belongs to the UPF0047 family.</text>
</comment>
<proteinExistence type="inferred from homology"/>
<dbReference type="PIRSF" id="PIRSF004681">
    <property type="entry name" value="UCP004681"/>
    <property type="match status" value="1"/>
</dbReference>
<gene>
    <name evidence="2" type="ORF">MNBD_GAMMA06-1651</name>
</gene>
<reference evidence="2" key="1">
    <citation type="submission" date="2018-06" db="EMBL/GenBank/DDBJ databases">
        <authorList>
            <person name="Zhirakovskaya E."/>
        </authorList>
    </citation>
    <scope>NUCLEOTIDE SEQUENCE</scope>
</reference>
<dbReference type="Gene3D" id="2.60.120.460">
    <property type="entry name" value="YjbQ-like"/>
    <property type="match status" value="1"/>
</dbReference>
<organism evidence="2">
    <name type="scientific">hydrothermal vent metagenome</name>
    <dbReference type="NCBI Taxonomy" id="652676"/>
    <lineage>
        <taxon>unclassified sequences</taxon>
        <taxon>metagenomes</taxon>
        <taxon>ecological metagenomes</taxon>
    </lineage>
</organism>
<accession>A0A3B0X191</accession>
<dbReference type="AlphaFoldDB" id="A0A3B0X191"/>
<dbReference type="InterPro" id="IPR035917">
    <property type="entry name" value="YjbQ-like_sf"/>
</dbReference>
<evidence type="ECO:0000313" key="2">
    <source>
        <dbReference type="EMBL" id="VAW50406.1"/>
    </source>
</evidence>
<dbReference type="EMBL" id="UOFD01000012">
    <property type="protein sequence ID" value="VAW50406.1"/>
    <property type="molecule type" value="Genomic_DNA"/>
</dbReference>
<evidence type="ECO:0000256" key="1">
    <source>
        <dbReference type="ARBA" id="ARBA00005534"/>
    </source>
</evidence>
<name>A0A3B0X191_9ZZZZ</name>
<dbReference type="SUPFAM" id="SSF111038">
    <property type="entry name" value="YjbQ-like"/>
    <property type="match status" value="1"/>
</dbReference>
<dbReference type="InterPro" id="IPR001602">
    <property type="entry name" value="UPF0047_YjbQ-like"/>
</dbReference>
<protein>
    <submittedName>
        <fullName evidence="2">UPF0047 protein YjbQ</fullName>
    </submittedName>
</protein>
<sequence>MLHQKKLRFSTTGRGTYNISKQIAETISNSGIKNGVCHIFIQHTSASLILCENADPTVREDLNAYMARLVKDGDPLYKHKSEGPDDMAAHIRTVLTQSSLSIPVEKGRCDLGLWQGIFLWEHRTSSHKRNIAVTIMGE</sequence>
<dbReference type="PANTHER" id="PTHR30615:SF8">
    <property type="entry name" value="UPF0047 PROTEIN C4A8.02C"/>
    <property type="match status" value="1"/>
</dbReference>
<dbReference type="Pfam" id="PF01894">
    <property type="entry name" value="YjbQ"/>
    <property type="match status" value="1"/>
</dbReference>